<accession>A0A2W0HIL8</accession>
<organism evidence="7 8">
    <name type="scientific">Alteribacter lacisalsi</name>
    <dbReference type="NCBI Taxonomy" id="2045244"/>
    <lineage>
        <taxon>Bacteria</taxon>
        <taxon>Bacillati</taxon>
        <taxon>Bacillota</taxon>
        <taxon>Bacilli</taxon>
        <taxon>Bacillales</taxon>
        <taxon>Bacillaceae</taxon>
        <taxon>Alteribacter</taxon>
    </lineage>
</organism>
<dbReference type="Proteomes" id="UP000248066">
    <property type="component" value="Unassembled WGS sequence"/>
</dbReference>
<keyword evidence="2" id="KW-0489">Methyltransferase</keyword>
<dbReference type="Pfam" id="PF07669">
    <property type="entry name" value="Eco57I"/>
    <property type="match status" value="1"/>
</dbReference>
<evidence type="ECO:0000259" key="6">
    <source>
        <dbReference type="Pfam" id="PF07669"/>
    </source>
</evidence>
<dbReference type="EMBL" id="PDOF01000002">
    <property type="protein sequence ID" value="PYZ96832.1"/>
    <property type="molecule type" value="Genomic_DNA"/>
</dbReference>
<dbReference type="GO" id="GO:0009007">
    <property type="term" value="F:site-specific DNA-methyltransferase (adenine-specific) activity"/>
    <property type="evidence" value="ECO:0007669"/>
    <property type="project" value="UniProtKB-EC"/>
</dbReference>
<sequence>MDRLTMNRLTSKQKDVIQSAGVKGEAATGIFLRTAVLHYAESKGFKAGSEDGGEWLEQTMPGAFDPLKDGEKHFFDACRPRLTELFRTEAKENIFCGVEELGLFYQALIRDEKARIYKGVRKSRKIRPGEMPAATQLFTPDWIASYMAENTVGAWWLGIRPDSSLRGSMRYFVKNGAREPSPFTLQEMKVLDPACGSGQLLLKVFDILFAVYEETGAARGEIPRLILENHLYGLDIDAGILQLAKASLLLRSRELSGVFPACVDFKNIQQVDPAAHGSLCEAGTVLASHFPIVLANPPYMGTKGMPGDLSTYLKEAYPDTRYDLYAAFMERVFRLTSSGGWSACLAQQSWMYLKSYERLREQVLTSRQTSSFLHLGTGTFETISGEVVQTAAWVMRAVPPSPGKVPFFDLTAGKTAQAKEAAFLAGNGRIDCDPALFQRLPGSVFSYRASPEVTKAFDRFLPLKDTAFVRKGMFTGDNGAFLRKWYEVPAHELNRSAHSITDAFESGSCWFPVKKGGPFRRWSGHCEWVIRLDRKSYDAIQANRGHRSPHFYFQPAITWSKVTTKDLSCRYTPAGSVVNDACLAVYEKSVPLLYLTGLLNSSAANLLLRSYSSSLNYSGGDLGKLPVVVPAHRDREQVERLVRENISLTLWEERWQETSMTFTEHPVRRYRAASLEESYHLYAQEVLQKRKKLSANEEALNRFFAEAYGLTGHVQVHPEEKTLSIRPPCPRRFARSFLSYAVGTAFGRWAEPGKKQTERTCLTEEAFMRTAEAILLAQGFGIAESFDWLAAHLTTRKNVPAEAAVRMYMRERFFRDHQQEYGKRPLYWPVWEKGRLIWFYYPGLRGTRETKLLEDGCPPHLAIRVNGLVDQDAHSIPEAYERFNRALSRAEGVNV</sequence>
<dbReference type="REBASE" id="291194">
    <property type="entry name" value="BspYSP3ORF14225P"/>
</dbReference>
<evidence type="ECO:0000256" key="5">
    <source>
        <dbReference type="ARBA" id="ARBA00047942"/>
    </source>
</evidence>
<dbReference type="GO" id="GO:0032259">
    <property type="term" value="P:methylation"/>
    <property type="evidence" value="ECO:0007669"/>
    <property type="project" value="UniProtKB-KW"/>
</dbReference>
<dbReference type="PANTHER" id="PTHR33841:SF1">
    <property type="entry name" value="DNA METHYLTRANSFERASE A"/>
    <property type="match status" value="1"/>
</dbReference>
<dbReference type="Gene3D" id="3.40.50.150">
    <property type="entry name" value="Vaccinia Virus protein VP39"/>
    <property type="match status" value="1"/>
</dbReference>
<evidence type="ECO:0000256" key="2">
    <source>
        <dbReference type="ARBA" id="ARBA00022603"/>
    </source>
</evidence>
<gene>
    <name evidence="7" type="ORF">CR205_14225</name>
</gene>
<dbReference type="InterPro" id="IPR029063">
    <property type="entry name" value="SAM-dependent_MTases_sf"/>
</dbReference>
<dbReference type="OrthoDB" id="32195at2"/>
<evidence type="ECO:0000313" key="7">
    <source>
        <dbReference type="EMBL" id="PYZ96832.1"/>
    </source>
</evidence>
<dbReference type="EC" id="2.1.1.72" evidence="1"/>
<protein>
    <recommendedName>
        <fullName evidence="1">site-specific DNA-methyltransferase (adenine-specific)</fullName>
        <ecNumber evidence="1">2.1.1.72</ecNumber>
    </recommendedName>
</protein>
<evidence type="ECO:0000313" key="8">
    <source>
        <dbReference type="Proteomes" id="UP000248066"/>
    </source>
</evidence>
<evidence type="ECO:0000256" key="4">
    <source>
        <dbReference type="ARBA" id="ARBA00022691"/>
    </source>
</evidence>
<dbReference type="InterPro" id="IPR011639">
    <property type="entry name" value="MethylTrfase_TaqI-like_dom"/>
</dbReference>
<keyword evidence="3" id="KW-0808">Transferase</keyword>
<dbReference type="PRINTS" id="PR00507">
    <property type="entry name" value="N12N6MTFRASE"/>
</dbReference>
<dbReference type="RefSeq" id="WP_110520771.1">
    <property type="nucleotide sequence ID" value="NZ_PDOF01000002.1"/>
</dbReference>
<keyword evidence="4" id="KW-0949">S-adenosyl-L-methionine</keyword>
<reference evidence="7 8" key="1">
    <citation type="submission" date="2017-10" db="EMBL/GenBank/DDBJ databases">
        <title>Bacillus sp. nov., a halophilic bacterium isolated from a Yangshapao Lake.</title>
        <authorList>
            <person name="Wang H."/>
        </authorList>
    </citation>
    <scope>NUCLEOTIDE SEQUENCE [LARGE SCALE GENOMIC DNA]</scope>
    <source>
        <strain evidence="7 8">YSP-3</strain>
    </source>
</reference>
<keyword evidence="8" id="KW-1185">Reference proteome</keyword>
<dbReference type="PANTHER" id="PTHR33841">
    <property type="entry name" value="DNA METHYLTRANSFERASE YEEA-RELATED"/>
    <property type="match status" value="1"/>
</dbReference>
<evidence type="ECO:0000256" key="1">
    <source>
        <dbReference type="ARBA" id="ARBA00011900"/>
    </source>
</evidence>
<dbReference type="SUPFAM" id="SSF53335">
    <property type="entry name" value="S-adenosyl-L-methionine-dependent methyltransferases"/>
    <property type="match status" value="1"/>
</dbReference>
<comment type="caution">
    <text evidence="7">The sequence shown here is derived from an EMBL/GenBank/DDBJ whole genome shotgun (WGS) entry which is preliminary data.</text>
</comment>
<comment type="catalytic activity">
    <reaction evidence="5">
        <text>a 2'-deoxyadenosine in DNA + S-adenosyl-L-methionine = an N(6)-methyl-2'-deoxyadenosine in DNA + S-adenosyl-L-homocysteine + H(+)</text>
        <dbReference type="Rhea" id="RHEA:15197"/>
        <dbReference type="Rhea" id="RHEA-COMP:12418"/>
        <dbReference type="Rhea" id="RHEA-COMP:12419"/>
        <dbReference type="ChEBI" id="CHEBI:15378"/>
        <dbReference type="ChEBI" id="CHEBI:57856"/>
        <dbReference type="ChEBI" id="CHEBI:59789"/>
        <dbReference type="ChEBI" id="CHEBI:90615"/>
        <dbReference type="ChEBI" id="CHEBI:90616"/>
        <dbReference type="EC" id="2.1.1.72"/>
    </reaction>
</comment>
<dbReference type="InterPro" id="IPR050953">
    <property type="entry name" value="N4_N6_ade-DNA_methylase"/>
</dbReference>
<dbReference type="AlphaFoldDB" id="A0A2W0HIL8"/>
<dbReference type="GO" id="GO:0006304">
    <property type="term" value="P:DNA modification"/>
    <property type="evidence" value="ECO:0007669"/>
    <property type="project" value="InterPro"/>
</dbReference>
<name>A0A2W0HIL8_9BACI</name>
<evidence type="ECO:0000256" key="3">
    <source>
        <dbReference type="ARBA" id="ARBA00022679"/>
    </source>
</evidence>
<feature type="domain" description="Type II methyltransferase M.TaqI-like" evidence="6">
    <location>
        <begin position="229"/>
        <end position="375"/>
    </location>
</feature>
<proteinExistence type="predicted"/>